<feature type="region of interest" description="Disordered" evidence="5">
    <location>
        <begin position="82"/>
        <end position="150"/>
    </location>
</feature>
<dbReference type="SMART" id="SM00614">
    <property type="entry name" value="ZnF_BED"/>
    <property type="match status" value="1"/>
</dbReference>
<evidence type="ECO:0000256" key="2">
    <source>
        <dbReference type="ARBA" id="ARBA00022771"/>
    </source>
</evidence>
<feature type="region of interest" description="Disordered" evidence="5">
    <location>
        <begin position="1"/>
        <end position="39"/>
    </location>
</feature>
<comment type="caution">
    <text evidence="7">The sequence shown here is derived from an EMBL/GenBank/DDBJ whole genome shotgun (WGS) entry which is preliminary data.</text>
</comment>
<proteinExistence type="predicted"/>
<keyword evidence="3" id="KW-0862">Zinc</keyword>
<protein>
    <recommendedName>
        <fullName evidence="6">BED-type domain-containing protein</fullName>
    </recommendedName>
</protein>
<dbReference type="PANTHER" id="PTHR34396:SF25">
    <property type="entry name" value="BOUNDARY ELEMENT ASSOCIATED FACTOR"/>
    <property type="match status" value="1"/>
</dbReference>
<dbReference type="InterPro" id="IPR003656">
    <property type="entry name" value="Znf_BED"/>
</dbReference>
<name>A0AAW2BAV3_9ROSI</name>
<keyword evidence="8" id="KW-1185">Reference proteome</keyword>
<evidence type="ECO:0000256" key="1">
    <source>
        <dbReference type="ARBA" id="ARBA00022723"/>
    </source>
</evidence>
<feature type="domain" description="BED-type" evidence="6">
    <location>
        <begin position="153"/>
        <end position="200"/>
    </location>
</feature>
<evidence type="ECO:0000256" key="4">
    <source>
        <dbReference type="PROSITE-ProRule" id="PRU00027"/>
    </source>
</evidence>
<dbReference type="GO" id="GO:0008270">
    <property type="term" value="F:zinc ion binding"/>
    <property type="evidence" value="ECO:0007669"/>
    <property type="project" value="UniProtKB-KW"/>
</dbReference>
<dbReference type="GO" id="GO:1990837">
    <property type="term" value="F:sequence-specific double-stranded DNA binding"/>
    <property type="evidence" value="ECO:0007669"/>
    <property type="project" value="TreeGrafter"/>
</dbReference>
<evidence type="ECO:0000313" key="7">
    <source>
        <dbReference type="EMBL" id="KAK9983090.1"/>
    </source>
</evidence>
<organism evidence="7 8">
    <name type="scientific">Lithocarpus litseifolius</name>
    <dbReference type="NCBI Taxonomy" id="425828"/>
    <lineage>
        <taxon>Eukaryota</taxon>
        <taxon>Viridiplantae</taxon>
        <taxon>Streptophyta</taxon>
        <taxon>Embryophyta</taxon>
        <taxon>Tracheophyta</taxon>
        <taxon>Spermatophyta</taxon>
        <taxon>Magnoliopsida</taxon>
        <taxon>eudicotyledons</taxon>
        <taxon>Gunneridae</taxon>
        <taxon>Pentapetalae</taxon>
        <taxon>rosids</taxon>
        <taxon>fabids</taxon>
        <taxon>Fagales</taxon>
        <taxon>Fagaceae</taxon>
        <taxon>Lithocarpus</taxon>
    </lineage>
</organism>
<dbReference type="InterPro" id="IPR053031">
    <property type="entry name" value="Cuticle_assoc_protein"/>
</dbReference>
<accession>A0AAW2BAV3</accession>
<gene>
    <name evidence="7" type="ORF">SO802_032615</name>
</gene>
<dbReference type="AlphaFoldDB" id="A0AAW2BAV3"/>
<evidence type="ECO:0000313" key="8">
    <source>
        <dbReference type="Proteomes" id="UP001459277"/>
    </source>
</evidence>
<dbReference type="SUPFAM" id="SSF57667">
    <property type="entry name" value="beta-beta-alpha zinc fingers"/>
    <property type="match status" value="1"/>
</dbReference>
<evidence type="ECO:0000259" key="6">
    <source>
        <dbReference type="PROSITE" id="PS50808"/>
    </source>
</evidence>
<dbReference type="Pfam" id="PF02892">
    <property type="entry name" value="zf-BED"/>
    <property type="match status" value="1"/>
</dbReference>
<evidence type="ECO:0000256" key="3">
    <source>
        <dbReference type="ARBA" id="ARBA00022833"/>
    </source>
</evidence>
<dbReference type="GO" id="GO:0005634">
    <property type="term" value="C:nucleus"/>
    <property type="evidence" value="ECO:0007669"/>
    <property type="project" value="TreeGrafter"/>
</dbReference>
<dbReference type="EMBL" id="JAZDWU010000012">
    <property type="protein sequence ID" value="KAK9983090.1"/>
    <property type="molecule type" value="Genomic_DNA"/>
</dbReference>
<reference evidence="7 8" key="1">
    <citation type="submission" date="2024-01" db="EMBL/GenBank/DDBJ databases">
        <title>A telomere-to-telomere, gap-free genome of sweet tea (Lithocarpus litseifolius).</title>
        <authorList>
            <person name="Zhou J."/>
        </authorList>
    </citation>
    <scope>NUCLEOTIDE SEQUENCE [LARGE SCALE GENOMIC DNA]</scope>
    <source>
        <strain evidence="7">Zhou-2022a</strain>
        <tissue evidence="7">Leaf</tissue>
    </source>
</reference>
<evidence type="ECO:0000256" key="5">
    <source>
        <dbReference type="SAM" id="MobiDB-lite"/>
    </source>
</evidence>
<dbReference type="InterPro" id="IPR036236">
    <property type="entry name" value="Znf_C2H2_sf"/>
</dbReference>
<dbReference type="Proteomes" id="UP001459277">
    <property type="component" value="Unassembled WGS sequence"/>
</dbReference>
<keyword evidence="2 4" id="KW-0863">Zinc-finger</keyword>
<dbReference type="PROSITE" id="PS50808">
    <property type="entry name" value="ZF_BED"/>
    <property type="match status" value="1"/>
</dbReference>
<sequence length="200" mass="21977">MMPKTTLSEPQGFRVQSRPAQVKRTSKGSTGVVPANDPPTVKLVLFTTPECQSRDRRELVEGDGHRWTVVHYRAVAQIEGDGAFVKGGDGSRGQGMTSSENNGSSDPSMTPIGSHQSSTIIDEDKTTPCSTPLDRPEDAQAQPNNEITEERGRLKSVVWNHFKKRKVDGKDKAECNYCTSLLVEGSKNGTKHFHDHLKMS</sequence>
<keyword evidence="1" id="KW-0479">Metal-binding</keyword>
<feature type="compositionally biased region" description="Polar residues" evidence="5">
    <location>
        <begin position="94"/>
        <end position="120"/>
    </location>
</feature>
<dbReference type="GO" id="GO:0006357">
    <property type="term" value="P:regulation of transcription by RNA polymerase II"/>
    <property type="evidence" value="ECO:0007669"/>
    <property type="project" value="TreeGrafter"/>
</dbReference>
<dbReference type="PANTHER" id="PTHR34396">
    <property type="entry name" value="OS03G0264950 PROTEIN-RELATED"/>
    <property type="match status" value="1"/>
</dbReference>